<evidence type="ECO:0000256" key="2">
    <source>
        <dbReference type="SAM" id="Phobius"/>
    </source>
</evidence>
<keyword evidence="4" id="KW-1185">Reference proteome</keyword>
<organism evidence="3 4">
    <name type="scientific">Madurella fahalii</name>
    <dbReference type="NCBI Taxonomy" id="1157608"/>
    <lineage>
        <taxon>Eukaryota</taxon>
        <taxon>Fungi</taxon>
        <taxon>Dikarya</taxon>
        <taxon>Ascomycota</taxon>
        <taxon>Pezizomycotina</taxon>
        <taxon>Sordariomycetes</taxon>
        <taxon>Sordariomycetidae</taxon>
        <taxon>Sordariales</taxon>
        <taxon>Sordariales incertae sedis</taxon>
        <taxon>Madurella</taxon>
    </lineage>
</organism>
<reference evidence="3 4" key="1">
    <citation type="submission" date="2024-09" db="EMBL/GenBank/DDBJ databases">
        <title>Itraconazole resistance in Madurella fahalii resulting from another homologue of gene encoding cytochrome P450 14-alpha sterol demethylase (CYP51).</title>
        <authorList>
            <person name="Yoshioka I."/>
            <person name="Fahal A.H."/>
            <person name="Kaneko S."/>
            <person name="Yaguchi T."/>
        </authorList>
    </citation>
    <scope>NUCLEOTIDE SEQUENCE [LARGE SCALE GENOMIC DNA]</scope>
    <source>
        <strain evidence="3 4">IFM 68171</strain>
    </source>
</reference>
<dbReference type="GeneID" id="98174046"/>
<evidence type="ECO:0000313" key="3">
    <source>
        <dbReference type="EMBL" id="GAB1313092.1"/>
    </source>
</evidence>
<comment type="caution">
    <text evidence="3">The sequence shown here is derived from an EMBL/GenBank/DDBJ whole genome shotgun (WGS) entry which is preliminary data.</text>
</comment>
<dbReference type="Proteomes" id="UP001628179">
    <property type="component" value="Unassembled WGS sequence"/>
</dbReference>
<evidence type="ECO:0000313" key="4">
    <source>
        <dbReference type="Proteomes" id="UP001628179"/>
    </source>
</evidence>
<keyword evidence="2" id="KW-0812">Transmembrane</keyword>
<proteinExistence type="predicted"/>
<dbReference type="EMBL" id="BAAFSV010000002">
    <property type="protein sequence ID" value="GAB1313092.1"/>
    <property type="molecule type" value="Genomic_DNA"/>
</dbReference>
<feature type="transmembrane region" description="Helical" evidence="2">
    <location>
        <begin position="207"/>
        <end position="233"/>
    </location>
</feature>
<accession>A0ABQ0G5Q9</accession>
<gene>
    <name evidence="3" type="ORF">MFIFM68171_03302</name>
</gene>
<evidence type="ECO:0000256" key="1">
    <source>
        <dbReference type="SAM" id="MobiDB-lite"/>
    </source>
</evidence>
<feature type="compositionally biased region" description="Low complexity" evidence="1">
    <location>
        <begin position="289"/>
        <end position="300"/>
    </location>
</feature>
<sequence>MTAVGPLTTTFHAPPSCTPQLYQVFSGSESSYIQGPLFNSDSNCFPSSYDPAPTNYYSPGFCPHGYTVACSSLASGSTDTETAVACCPTEISYTCLAPISTSPGSSQQPLLGCTTTWTSALANLEGVVLIADGTTAGTTTTYEAAGGITAYAVRIRFRSGDPTPAPQFGGSDTISVIHRTSAPTVSIPTQLLIPQPTSPPSGGVSTAAAIGIGVGSAAAALLAAGIVGLCFYLRRRRKRRMESSLPPPVPPKELAATPISYRAIPPPYELSEDASPRRPSMSASKRHLSAASSSRRSPLRAGRESGALGYNPVELDASEASLRDRASPESENSGWTDRQARGAAMPMPWI</sequence>
<keyword evidence="2" id="KW-0472">Membrane</keyword>
<dbReference type="RefSeq" id="XP_070914824.1">
    <property type="nucleotide sequence ID" value="XM_071058723.1"/>
</dbReference>
<protein>
    <submittedName>
        <fullName evidence="3">Uncharacterized protein</fullName>
    </submittedName>
</protein>
<name>A0ABQ0G5Q9_9PEZI</name>
<keyword evidence="2" id="KW-1133">Transmembrane helix</keyword>
<feature type="region of interest" description="Disordered" evidence="1">
    <location>
        <begin position="240"/>
        <end position="350"/>
    </location>
</feature>